<gene>
    <name evidence="2" type="ORF">Hyperionvirus16_34</name>
</gene>
<dbReference type="InterPro" id="IPR001810">
    <property type="entry name" value="F-box_dom"/>
</dbReference>
<name>A0A3G5AFA7_9VIRU</name>
<dbReference type="Pfam" id="PF00646">
    <property type="entry name" value="F-box"/>
    <property type="match status" value="1"/>
</dbReference>
<protein>
    <recommendedName>
        <fullName evidence="1">F-box domain-containing protein</fullName>
    </recommendedName>
</protein>
<dbReference type="CDD" id="cd09917">
    <property type="entry name" value="F-box_SF"/>
    <property type="match status" value="1"/>
</dbReference>
<feature type="domain" description="F-box" evidence="1">
    <location>
        <begin position="4"/>
        <end position="39"/>
    </location>
</feature>
<organism evidence="2">
    <name type="scientific">Hyperionvirus sp</name>
    <dbReference type="NCBI Taxonomy" id="2487770"/>
    <lineage>
        <taxon>Viruses</taxon>
        <taxon>Varidnaviria</taxon>
        <taxon>Bamfordvirae</taxon>
        <taxon>Nucleocytoviricota</taxon>
        <taxon>Megaviricetes</taxon>
        <taxon>Imitervirales</taxon>
        <taxon>Mimiviridae</taxon>
        <taxon>Klosneuvirinae</taxon>
    </lineage>
</organism>
<dbReference type="SUPFAM" id="SSF52058">
    <property type="entry name" value="L domain-like"/>
    <property type="match status" value="1"/>
</dbReference>
<dbReference type="EMBL" id="MK072398">
    <property type="protein sequence ID" value="AYV84059.1"/>
    <property type="molecule type" value="Genomic_DNA"/>
</dbReference>
<sequence>MAFRIPDDVSRAIFDKLSLSDVVSILCTSRNLNRICRTIVLMHQCPFEMVSKVINSFPRARIKLIIHHKLLNAIHFFGNNIYELNVFHHINEDNPNIRWSQLTQLRDLNCCKNDIIQILRGSEVQPPNLSRLHISGGGMDLRRFTKLNHLQIYRNVMIPLKYNSCMLPTTLTSLYCYNYGVLDLTIWRPFVSTIGTFDMLTTAEFSDINDLIMMVNHASNLTDLGLYHDWRCNYSDGNLFENFGELTVANLRNVTKLCLCGIPSLPSKFLASMVNCKILEMDFIGATHIKKYLVEMPKVTNLSFCRISEWQYIVKFFPGVQIMTLNACNFDLPLVGPPLQLQELNIISCNLTLSKTILNSSRLRITRSYDIRPVFFTFVTAEHLTCSVMLPFSSFDPVLRKMHLRELSVPNASEFLLAPYRVMPFL</sequence>
<accession>A0A3G5AFA7</accession>
<dbReference type="InterPro" id="IPR032675">
    <property type="entry name" value="LRR_dom_sf"/>
</dbReference>
<evidence type="ECO:0000313" key="2">
    <source>
        <dbReference type="EMBL" id="AYV84059.1"/>
    </source>
</evidence>
<proteinExistence type="predicted"/>
<evidence type="ECO:0000259" key="1">
    <source>
        <dbReference type="Pfam" id="PF00646"/>
    </source>
</evidence>
<reference evidence="2" key="1">
    <citation type="submission" date="2018-10" db="EMBL/GenBank/DDBJ databases">
        <title>Hidden diversity of soil giant viruses.</title>
        <authorList>
            <person name="Schulz F."/>
            <person name="Alteio L."/>
            <person name="Goudeau D."/>
            <person name="Ryan E.M."/>
            <person name="Malmstrom R.R."/>
            <person name="Blanchard J."/>
            <person name="Woyke T."/>
        </authorList>
    </citation>
    <scope>NUCLEOTIDE SEQUENCE</scope>
    <source>
        <strain evidence="2">HYV1</strain>
    </source>
</reference>
<dbReference type="Gene3D" id="3.80.10.10">
    <property type="entry name" value="Ribonuclease Inhibitor"/>
    <property type="match status" value="1"/>
</dbReference>